<proteinExistence type="predicted"/>
<keyword evidence="2" id="KW-1185">Reference proteome</keyword>
<comment type="caution">
    <text evidence="1">The sequence shown here is derived from an EMBL/GenBank/DDBJ whole genome shotgun (WGS) entry which is preliminary data.</text>
</comment>
<sequence length="83" mass="9047">MPHLGGGIVDVDSRYLEGAILEHLVEVVHSGGRLLRQPLDAVDVLRVLLVHQVGQVTSAVQDHVKGLVVSKHQGLQTVEEREN</sequence>
<gene>
    <name evidence="1" type="ORF">EB796_007369</name>
</gene>
<protein>
    <submittedName>
        <fullName evidence="1">Uncharacterized protein</fullName>
    </submittedName>
</protein>
<organism evidence="1 2">
    <name type="scientific">Bugula neritina</name>
    <name type="common">Brown bryozoan</name>
    <name type="synonym">Sertularia neritina</name>
    <dbReference type="NCBI Taxonomy" id="10212"/>
    <lineage>
        <taxon>Eukaryota</taxon>
        <taxon>Metazoa</taxon>
        <taxon>Spiralia</taxon>
        <taxon>Lophotrochozoa</taxon>
        <taxon>Bryozoa</taxon>
        <taxon>Gymnolaemata</taxon>
        <taxon>Cheilostomatida</taxon>
        <taxon>Flustrina</taxon>
        <taxon>Buguloidea</taxon>
        <taxon>Bugulidae</taxon>
        <taxon>Bugula</taxon>
    </lineage>
</organism>
<name>A0A7J7K7V4_BUGNE</name>
<accession>A0A7J7K7V4</accession>
<evidence type="ECO:0000313" key="1">
    <source>
        <dbReference type="EMBL" id="KAF6034327.1"/>
    </source>
</evidence>
<dbReference type="AlphaFoldDB" id="A0A7J7K7V4"/>
<evidence type="ECO:0000313" key="2">
    <source>
        <dbReference type="Proteomes" id="UP000593567"/>
    </source>
</evidence>
<dbReference type="EMBL" id="VXIV02001102">
    <property type="protein sequence ID" value="KAF6034327.1"/>
    <property type="molecule type" value="Genomic_DNA"/>
</dbReference>
<dbReference type="Proteomes" id="UP000593567">
    <property type="component" value="Unassembled WGS sequence"/>
</dbReference>
<reference evidence="1" key="1">
    <citation type="submission" date="2020-06" db="EMBL/GenBank/DDBJ databases">
        <title>Draft genome of Bugula neritina, a colonial animal packing powerful symbionts and potential medicines.</title>
        <authorList>
            <person name="Rayko M."/>
        </authorList>
    </citation>
    <scope>NUCLEOTIDE SEQUENCE [LARGE SCALE GENOMIC DNA]</scope>
    <source>
        <strain evidence="1">Kwan_BN1</strain>
    </source>
</reference>
<dbReference type="AntiFam" id="ANF00237">
    <property type="entry name" value="Shadow ORF (opposite ahcY)"/>
</dbReference>